<dbReference type="EMBL" id="CADCWO010000243">
    <property type="protein sequence ID" value="CAA9589416.1"/>
    <property type="molecule type" value="Genomic_DNA"/>
</dbReference>
<name>A0A6J4VY35_9CYAN</name>
<accession>A0A6J4VY35</accession>
<protein>
    <submittedName>
        <fullName evidence="1">Uncharacterized protein</fullName>
    </submittedName>
</protein>
<sequence length="39" mass="4547">MNMGGMSFKSARVELIVSLFHDDVFQPSFVPIFLYLHWS</sequence>
<gene>
    <name evidence="1" type="ORF">AVDCRST_MAG81-4657</name>
</gene>
<proteinExistence type="predicted"/>
<organism evidence="1">
    <name type="scientific">uncultured Synechococcales cyanobacterium</name>
    <dbReference type="NCBI Taxonomy" id="1936017"/>
    <lineage>
        <taxon>Bacteria</taxon>
        <taxon>Bacillati</taxon>
        <taxon>Cyanobacteriota</taxon>
        <taxon>Cyanophyceae</taxon>
        <taxon>Synechococcales</taxon>
        <taxon>environmental samples</taxon>
    </lineage>
</organism>
<dbReference type="AlphaFoldDB" id="A0A6J4VY35"/>
<reference evidence="1" key="1">
    <citation type="submission" date="2020-02" db="EMBL/GenBank/DDBJ databases">
        <authorList>
            <person name="Meier V. D."/>
        </authorList>
    </citation>
    <scope>NUCLEOTIDE SEQUENCE</scope>
    <source>
        <strain evidence="1">AVDCRST_MAG81</strain>
    </source>
</reference>
<evidence type="ECO:0000313" key="1">
    <source>
        <dbReference type="EMBL" id="CAA9589416.1"/>
    </source>
</evidence>